<evidence type="ECO:0000256" key="1">
    <source>
        <dbReference type="SAM" id="Coils"/>
    </source>
</evidence>
<evidence type="ECO:0000313" key="3">
    <source>
        <dbReference type="Proteomes" id="UP000594638"/>
    </source>
</evidence>
<sequence length="189" mass="22187">MERENRKRRREEEEKQENIKEKKAEFECSKEGGVFDFPWLKEGVIFKDDEYLELQDPFGTCLYEIPSIFTENLEQLCVENLCDENFGDKYKIDENYLCTFQEPVDCIWSSVIDQPLDIGFSINISSSDFGHRYKAQRYLLPLLYIVVASATADLSRRSARRCNSANYRVMEVRHRCPAAIYSISASRYL</sequence>
<keyword evidence="1" id="KW-0175">Coiled coil</keyword>
<name>A0A8S0UFZ9_OLEEU</name>
<dbReference type="AlphaFoldDB" id="A0A8S0UFZ9"/>
<proteinExistence type="predicted"/>
<reference evidence="2 3" key="1">
    <citation type="submission" date="2019-12" db="EMBL/GenBank/DDBJ databases">
        <authorList>
            <person name="Alioto T."/>
            <person name="Alioto T."/>
            <person name="Gomez Garrido J."/>
        </authorList>
    </citation>
    <scope>NUCLEOTIDE SEQUENCE [LARGE SCALE GENOMIC DNA]</scope>
</reference>
<protein>
    <submittedName>
        <fullName evidence="2">Uncharacterized protein</fullName>
    </submittedName>
</protein>
<keyword evidence="3" id="KW-1185">Reference proteome</keyword>
<comment type="caution">
    <text evidence="2">The sequence shown here is derived from an EMBL/GenBank/DDBJ whole genome shotgun (WGS) entry which is preliminary data.</text>
</comment>
<dbReference type="Gramene" id="OE9A065174T1">
    <property type="protein sequence ID" value="OE9A065174C1"/>
    <property type="gene ID" value="OE9A065174"/>
</dbReference>
<gene>
    <name evidence="2" type="ORF">OLEA9_A065174</name>
</gene>
<dbReference type="Proteomes" id="UP000594638">
    <property type="component" value="Unassembled WGS sequence"/>
</dbReference>
<feature type="coiled-coil region" evidence="1">
    <location>
        <begin position="1"/>
        <end position="29"/>
    </location>
</feature>
<evidence type="ECO:0000313" key="2">
    <source>
        <dbReference type="EMBL" id="CAA3017095.1"/>
    </source>
</evidence>
<dbReference type="EMBL" id="CACTIH010007675">
    <property type="protein sequence ID" value="CAA3017095.1"/>
    <property type="molecule type" value="Genomic_DNA"/>
</dbReference>
<accession>A0A8S0UFZ9</accession>
<organism evidence="2 3">
    <name type="scientific">Olea europaea subsp. europaea</name>
    <dbReference type="NCBI Taxonomy" id="158383"/>
    <lineage>
        <taxon>Eukaryota</taxon>
        <taxon>Viridiplantae</taxon>
        <taxon>Streptophyta</taxon>
        <taxon>Embryophyta</taxon>
        <taxon>Tracheophyta</taxon>
        <taxon>Spermatophyta</taxon>
        <taxon>Magnoliopsida</taxon>
        <taxon>eudicotyledons</taxon>
        <taxon>Gunneridae</taxon>
        <taxon>Pentapetalae</taxon>
        <taxon>asterids</taxon>
        <taxon>lamiids</taxon>
        <taxon>Lamiales</taxon>
        <taxon>Oleaceae</taxon>
        <taxon>Oleeae</taxon>
        <taxon>Olea</taxon>
    </lineage>
</organism>
<dbReference type="OrthoDB" id="749393at2759"/>